<feature type="transmembrane region" description="Helical" evidence="2">
    <location>
        <begin position="94"/>
        <end position="115"/>
    </location>
</feature>
<sequence>MPFGLSDASGSRAVISLKERMRDMKARQRANVRNLKENLKKGIAPRSSIFIKVPSLYWFNLYVGWVFILGVLFKLMPSFFLVEPFALQNQDVAVPFSYFLSLSITWSTLTLPTTLPSPTTASNMIANLTYTPKSFVVFVICCTIGITFNIAFLFTAARDWSLIQNRHFLLLLGSRSVSSYLVIFFCYMVLLQLLSVIIAYIKSDSSIYFYDGAHRRVWLDGIQHGFCKMVGGGGSGESFCAFNYDMAVNDDDGVQAYTLDDYFRVSFFDFIVYIVSLLFVSLLWGKIIRDNNNFMRDEIVSTDQGRANTTSNSDGSEDNATGSSNVWYSAPLGKISEEINPDDVSAMTEPTNGYEGGGGGDRVNTVGRGGVPSVHGEFGNDVSTEGTAETGNSLEEDGSPVSMAGGNPTYTAKGGYIPPNFHVKNIV</sequence>
<protein>
    <submittedName>
        <fullName evidence="3">Uncharacterized protein</fullName>
    </submittedName>
</protein>
<dbReference type="OrthoDB" id="10446885at2759"/>
<feature type="transmembrane region" description="Helical" evidence="2">
    <location>
        <begin position="62"/>
        <end position="82"/>
    </location>
</feature>
<feature type="transmembrane region" description="Helical" evidence="2">
    <location>
        <begin position="135"/>
        <end position="156"/>
    </location>
</feature>
<dbReference type="Proteomes" id="UP001165065">
    <property type="component" value="Unassembled WGS sequence"/>
</dbReference>
<evidence type="ECO:0000313" key="4">
    <source>
        <dbReference type="Proteomes" id="UP001165065"/>
    </source>
</evidence>
<reference evidence="4" key="1">
    <citation type="journal article" date="2023" name="Commun. Biol.">
        <title>Genome analysis of Parmales, the sister group of diatoms, reveals the evolutionary specialization of diatoms from phago-mixotrophs to photoautotrophs.</title>
        <authorList>
            <person name="Ban H."/>
            <person name="Sato S."/>
            <person name="Yoshikawa S."/>
            <person name="Yamada K."/>
            <person name="Nakamura Y."/>
            <person name="Ichinomiya M."/>
            <person name="Sato N."/>
            <person name="Blanc-Mathieu R."/>
            <person name="Endo H."/>
            <person name="Kuwata A."/>
            <person name="Ogata H."/>
        </authorList>
    </citation>
    <scope>NUCLEOTIDE SEQUENCE [LARGE SCALE GENOMIC DNA]</scope>
</reference>
<evidence type="ECO:0000313" key="3">
    <source>
        <dbReference type="EMBL" id="GMI38616.1"/>
    </source>
</evidence>
<keyword evidence="2" id="KW-1133">Transmembrane helix</keyword>
<gene>
    <name evidence="3" type="ORF">TrCOL_g12768</name>
</gene>
<evidence type="ECO:0000256" key="2">
    <source>
        <dbReference type="SAM" id="Phobius"/>
    </source>
</evidence>
<feature type="compositionally biased region" description="Polar residues" evidence="1">
    <location>
        <begin position="381"/>
        <end position="393"/>
    </location>
</feature>
<feature type="region of interest" description="Disordered" evidence="1">
    <location>
        <begin position="338"/>
        <end position="416"/>
    </location>
</feature>
<name>A0A9W7G9B5_9STRA</name>
<keyword evidence="2" id="KW-0472">Membrane</keyword>
<proteinExistence type="predicted"/>
<accession>A0A9W7G9B5</accession>
<evidence type="ECO:0000256" key="1">
    <source>
        <dbReference type="SAM" id="MobiDB-lite"/>
    </source>
</evidence>
<feature type="transmembrane region" description="Helical" evidence="2">
    <location>
        <begin position="177"/>
        <end position="201"/>
    </location>
</feature>
<dbReference type="EMBL" id="BRYA01001084">
    <property type="protein sequence ID" value="GMI38616.1"/>
    <property type="molecule type" value="Genomic_DNA"/>
</dbReference>
<keyword evidence="2" id="KW-0812">Transmembrane</keyword>
<organism evidence="3 4">
    <name type="scientific">Triparma columacea</name>
    <dbReference type="NCBI Taxonomy" id="722753"/>
    <lineage>
        <taxon>Eukaryota</taxon>
        <taxon>Sar</taxon>
        <taxon>Stramenopiles</taxon>
        <taxon>Ochrophyta</taxon>
        <taxon>Bolidophyceae</taxon>
        <taxon>Parmales</taxon>
        <taxon>Triparmaceae</taxon>
        <taxon>Triparma</taxon>
    </lineage>
</organism>
<dbReference type="AlphaFoldDB" id="A0A9W7G9B5"/>
<keyword evidence="4" id="KW-1185">Reference proteome</keyword>
<feature type="region of interest" description="Disordered" evidence="1">
    <location>
        <begin position="303"/>
        <end position="323"/>
    </location>
</feature>
<feature type="transmembrane region" description="Helical" evidence="2">
    <location>
        <begin position="270"/>
        <end position="288"/>
    </location>
</feature>
<comment type="caution">
    <text evidence="3">The sequence shown here is derived from an EMBL/GenBank/DDBJ whole genome shotgun (WGS) entry which is preliminary data.</text>
</comment>